<dbReference type="AlphaFoldDB" id="A0A0A5GFW9"/>
<evidence type="ECO:0000313" key="1">
    <source>
        <dbReference type="EMBL" id="KGX90113.1"/>
    </source>
</evidence>
<proteinExistence type="predicted"/>
<evidence type="ECO:0000313" key="2">
    <source>
        <dbReference type="Proteomes" id="UP000030403"/>
    </source>
</evidence>
<gene>
    <name evidence="1" type="ORF">N783_01085</name>
</gene>
<accession>A0A0A5GFW9</accession>
<protein>
    <submittedName>
        <fullName evidence="1">Uncharacterized protein</fullName>
    </submittedName>
</protein>
<name>A0A0A5GFW9_9BACI</name>
<dbReference type="Proteomes" id="UP000030403">
    <property type="component" value="Unassembled WGS sequence"/>
</dbReference>
<dbReference type="eggNOG" id="ENOG50307VY">
    <property type="taxonomic scope" value="Bacteria"/>
</dbReference>
<reference evidence="1 2" key="1">
    <citation type="submission" date="2013-08" db="EMBL/GenBank/DDBJ databases">
        <authorList>
            <person name="Huang J."/>
            <person name="Wang G."/>
        </authorList>
    </citation>
    <scope>NUCLEOTIDE SEQUENCE [LARGE SCALE GENOMIC DNA]</scope>
    <source>
        <strain evidence="1 2">BH030004</strain>
    </source>
</reference>
<organism evidence="1 2">
    <name type="scientific">Pontibacillus marinus BH030004 = DSM 16465</name>
    <dbReference type="NCBI Taxonomy" id="1385511"/>
    <lineage>
        <taxon>Bacteria</taxon>
        <taxon>Bacillati</taxon>
        <taxon>Bacillota</taxon>
        <taxon>Bacilli</taxon>
        <taxon>Bacillales</taxon>
        <taxon>Bacillaceae</taxon>
        <taxon>Pontibacillus</taxon>
    </lineage>
</organism>
<dbReference type="EMBL" id="AVPF01000009">
    <property type="protein sequence ID" value="KGX90113.1"/>
    <property type="molecule type" value="Genomic_DNA"/>
</dbReference>
<comment type="caution">
    <text evidence="1">The sequence shown here is derived from an EMBL/GenBank/DDBJ whole genome shotgun (WGS) entry which is preliminary data.</text>
</comment>
<sequence length="97" mass="11485">MNHKLNEVLEANNNDLQYDTSVDRQRVVLRIINDNIKKINDLCNEHRRDMPTEIKLVYNVENNSLEADYKYENVYSNNPLKTAVDVAEEWFEEIKNG</sequence>
<keyword evidence="2" id="KW-1185">Reference proteome</keyword>